<dbReference type="InterPro" id="IPR036388">
    <property type="entry name" value="WH-like_DNA-bd_sf"/>
</dbReference>
<dbReference type="Gene3D" id="2.10.109.10">
    <property type="entry name" value="Umud Fragment, subunit A"/>
    <property type="match status" value="1"/>
</dbReference>
<dbReference type="InterPro" id="IPR036390">
    <property type="entry name" value="WH_DNA-bd_sf"/>
</dbReference>
<dbReference type="FunFam" id="2.10.109.10:FF:000001">
    <property type="entry name" value="LexA repressor"/>
    <property type="match status" value="1"/>
</dbReference>
<evidence type="ECO:0000256" key="2">
    <source>
        <dbReference type="ARBA" id="ARBA00022491"/>
    </source>
</evidence>
<evidence type="ECO:0000256" key="6">
    <source>
        <dbReference type="ARBA" id="ARBA00022813"/>
    </source>
</evidence>
<dbReference type="NCBIfam" id="TIGR00498">
    <property type="entry name" value="lexA"/>
    <property type="match status" value="1"/>
</dbReference>
<comment type="catalytic activity">
    <reaction evidence="12">
        <text>Hydrolysis of Ala-|-Gly bond in repressor LexA.</text>
        <dbReference type="EC" id="3.4.21.88"/>
    </reaction>
</comment>
<evidence type="ECO:0000256" key="11">
    <source>
        <dbReference type="ARBA" id="ARBA00023236"/>
    </source>
</evidence>
<evidence type="ECO:0000256" key="10">
    <source>
        <dbReference type="ARBA" id="ARBA00023204"/>
    </source>
</evidence>
<evidence type="ECO:0000256" key="7">
    <source>
        <dbReference type="ARBA" id="ARBA00023015"/>
    </source>
</evidence>
<keyword evidence="11 12" id="KW-0742">SOS response</keyword>
<keyword evidence="2 12" id="KW-0678">Repressor</keyword>
<keyword evidence="5 12" id="KW-0378">Hydrolase</keyword>
<evidence type="ECO:0000256" key="12">
    <source>
        <dbReference type="HAMAP-Rule" id="MF_00015"/>
    </source>
</evidence>
<keyword evidence="10 12" id="KW-0234">DNA repair</keyword>
<sequence length="219" mass="24342">MVVWMVILIGKGISLQPDLSPQLAMVLNYIRHFIDINGYPPSIRDICKATGLRSSSTVYNYLNKLEEKGYIRRDPSRSRAIEILTPYPALTRAKNMVSVPLLGKITAGQPILAFENIEDVFPLPADLAGAENAFMLHVSGDSMIEAGILDGDYLIVRPQDTAENGDIVVALLEDEATVKYFYRYPDHIELVPANSSMQPLIVHKVTILGKVVGLYRHFS</sequence>
<dbReference type="GO" id="GO:0009432">
    <property type="term" value="P:SOS response"/>
    <property type="evidence" value="ECO:0007669"/>
    <property type="project" value="UniProtKB-UniRule"/>
</dbReference>
<dbReference type="InterPro" id="IPR039418">
    <property type="entry name" value="LexA-like"/>
</dbReference>
<dbReference type="PRINTS" id="PR00726">
    <property type="entry name" value="LEXASERPTASE"/>
</dbReference>
<evidence type="ECO:0000313" key="16">
    <source>
        <dbReference type="EMBL" id="GAF26866.1"/>
    </source>
</evidence>
<name>A0A0S6UD17_NEOTH</name>
<keyword evidence="7 12" id="KW-0805">Transcription regulation</keyword>
<evidence type="ECO:0000256" key="8">
    <source>
        <dbReference type="ARBA" id="ARBA00023125"/>
    </source>
</evidence>
<dbReference type="GO" id="GO:0006281">
    <property type="term" value="P:DNA repair"/>
    <property type="evidence" value="ECO:0007669"/>
    <property type="project" value="UniProtKB-UniRule"/>
</dbReference>
<keyword evidence="4 12" id="KW-0227">DNA damage</keyword>
<evidence type="ECO:0000259" key="15">
    <source>
        <dbReference type="Pfam" id="PF01726"/>
    </source>
</evidence>
<dbReference type="GO" id="GO:0004252">
    <property type="term" value="F:serine-type endopeptidase activity"/>
    <property type="evidence" value="ECO:0007669"/>
    <property type="project" value="UniProtKB-UniRule"/>
</dbReference>
<evidence type="ECO:0000256" key="3">
    <source>
        <dbReference type="ARBA" id="ARBA00022705"/>
    </source>
</evidence>
<evidence type="ECO:0000256" key="4">
    <source>
        <dbReference type="ARBA" id="ARBA00022763"/>
    </source>
</evidence>
<feature type="domain" description="LexA repressor DNA-binding" evidence="15">
    <location>
        <begin position="18"/>
        <end position="80"/>
    </location>
</feature>
<proteinExistence type="inferred from homology"/>
<evidence type="ECO:0000259" key="14">
    <source>
        <dbReference type="Pfam" id="PF00717"/>
    </source>
</evidence>
<keyword evidence="3 12" id="KW-0235">DNA replication</keyword>
<evidence type="ECO:0000256" key="5">
    <source>
        <dbReference type="ARBA" id="ARBA00022801"/>
    </source>
</evidence>
<protein>
    <recommendedName>
        <fullName evidence="12">LexA repressor</fullName>
        <ecNumber evidence="12">3.4.21.88</ecNumber>
    </recommendedName>
</protein>
<dbReference type="Pfam" id="PF00717">
    <property type="entry name" value="Peptidase_S24"/>
    <property type="match status" value="1"/>
</dbReference>
<organism evidence="16">
    <name type="scientific">Moorella thermoacetica Y72</name>
    <dbReference type="NCBI Taxonomy" id="1325331"/>
    <lineage>
        <taxon>Bacteria</taxon>
        <taxon>Bacillati</taxon>
        <taxon>Bacillota</taxon>
        <taxon>Clostridia</taxon>
        <taxon>Neomoorellales</taxon>
        <taxon>Neomoorellaceae</taxon>
        <taxon>Neomoorella</taxon>
    </lineage>
</organism>
<dbReference type="GO" id="GO:0045892">
    <property type="term" value="P:negative regulation of DNA-templated transcription"/>
    <property type="evidence" value="ECO:0007669"/>
    <property type="project" value="UniProtKB-UniRule"/>
</dbReference>
<dbReference type="GO" id="GO:0006260">
    <property type="term" value="P:DNA replication"/>
    <property type="evidence" value="ECO:0007669"/>
    <property type="project" value="UniProtKB-UniRule"/>
</dbReference>
<dbReference type="SUPFAM" id="SSF46785">
    <property type="entry name" value="Winged helix' DNA-binding domain"/>
    <property type="match status" value="1"/>
</dbReference>
<evidence type="ECO:0000256" key="9">
    <source>
        <dbReference type="ARBA" id="ARBA00023163"/>
    </source>
</evidence>
<dbReference type="Gene3D" id="1.10.10.10">
    <property type="entry name" value="Winged helix-like DNA-binding domain superfamily/Winged helix DNA-binding domain"/>
    <property type="match status" value="1"/>
</dbReference>
<dbReference type="SUPFAM" id="SSF51306">
    <property type="entry name" value="LexA/Signal peptidase"/>
    <property type="match status" value="1"/>
</dbReference>
<dbReference type="Proteomes" id="UP000063718">
    <property type="component" value="Unassembled WGS sequence"/>
</dbReference>
<feature type="active site" description="For autocatalytic cleavage activity" evidence="12">
    <location>
        <position position="179"/>
    </location>
</feature>
<dbReference type="InterPro" id="IPR015927">
    <property type="entry name" value="Peptidase_S24_S26A/B/C"/>
</dbReference>
<dbReference type="EC" id="3.4.21.88" evidence="12"/>
<dbReference type="Pfam" id="PF01726">
    <property type="entry name" value="LexA_DNA_bind"/>
    <property type="match status" value="1"/>
</dbReference>
<comment type="function">
    <text evidence="12">Represses a number of genes involved in the response to DNA damage (SOS response), including recA and lexA. In the presence of single-stranded DNA, RecA interacts with LexA causing an autocatalytic cleavage which disrupts the DNA-binding part of LexA, leading to derepression of the SOS regulon and eventually DNA repair.</text>
</comment>
<keyword evidence="9 12" id="KW-0804">Transcription</keyword>
<dbReference type="InterPro" id="IPR036286">
    <property type="entry name" value="LexA/Signal_pep-like_sf"/>
</dbReference>
<dbReference type="GO" id="GO:0003677">
    <property type="term" value="F:DNA binding"/>
    <property type="evidence" value="ECO:0007669"/>
    <property type="project" value="UniProtKB-UniRule"/>
</dbReference>
<dbReference type="HAMAP" id="MF_00015">
    <property type="entry name" value="LexA"/>
    <property type="match status" value="1"/>
</dbReference>
<accession>A0A0S6UD17</accession>
<feature type="domain" description="Peptidase S24/S26A/S26B/S26C" evidence="14">
    <location>
        <begin position="100"/>
        <end position="212"/>
    </location>
</feature>
<comment type="similarity">
    <text evidence="1 12 13">Belongs to the peptidase S24 family.</text>
</comment>
<dbReference type="CDD" id="cd06529">
    <property type="entry name" value="S24_LexA-like"/>
    <property type="match status" value="1"/>
</dbReference>
<dbReference type="AlphaFoldDB" id="A0A0S6UD17"/>
<dbReference type="InterPro" id="IPR006197">
    <property type="entry name" value="Peptidase_S24_LexA"/>
</dbReference>
<feature type="site" description="Cleavage; by autolysis" evidence="12">
    <location>
        <begin position="107"/>
        <end position="108"/>
    </location>
</feature>
<dbReference type="GO" id="GO:0006508">
    <property type="term" value="P:proteolysis"/>
    <property type="evidence" value="ECO:0007669"/>
    <property type="project" value="InterPro"/>
</dbReference>
<feature type="DNA-binding region" description="H-T-H motif" evidence="12">
    <location>
        <begin position="43"/>
        <end position="63"/>
    </location>
</feature>
<keyword evidence="8 12" id="KW-0238">DNA-binding</keyword>
<dbReference type="PANTHER" id="PTHR33516:SF2">
    <property type="entry name" value="LEXA REPRESSOR-RELATED"/>
    <property type="match status" value="1"/>
</dbReference>
<dbReference type="PANTHER" id="PTHR33516">
    <property type="entry name" value="LEXA REPRESSOR"/>
    <property type="match status" value="1"/>
</dbReference>
<comment type="subunit">
    <text evidence="12">Homodimer.</text>
</comment>
<gene>
    <name evidence="12" type="primary">lexA</name>
    <name evidence="16" type="ORF">MTY_2206</name>
</gene>
<dbReference type="InterPro" id="IPR006199">
    <property type="entry name" value="LexA_DNA-bd_dom"/>
</dbReference>
<reference evidence="16" key="1">
    <citation type="journal article" date="2014" name="Gene">
        <title>Genome-guided analysis of transformation efficiency and carbon dioxide assimilation by Moorella thermoacetica Y72.</title>
        <authorList>
            <person name="Tsukahara K."/>
            <person name="Kita A."/>
            <person name="Nakashimada Y."/>
            <person name="Hoshino T."/>
            <person name="Murakami K."/>
        </authorList>
    </citation>
    <scope>NUCLEOTIDE SEQUENCE [LARGE SCALE GENOMIC DNA]</scope>
    <source>
        <strain evidence="16">Y72</strain>
    </source>
</reference>
<dbReference type="InterPro" id="IPR006200">
    <property type="entry name" value="LexA"/>
</dbReference>
<evidence type="ECO:0000256" key="13">
    <source>
        <dbReference type="RuleBase" id="RU003991"/>
    </source>
</evidence>
<dbReference type="InterPro" id="IPR050077">
    <property type="entry name" value="LexA_repressor"/>
</dbReference>
<evidence type="ECO:0000256" key="1">
    <source>
        <dbReference type="ARBA" id="ARBA00007484"/>
    </source>
</evidence>
<keyword evidence="6 12" id="KW-0068">Autocatalytic cleavage</keyword>
<feature type="active site" description="For autocatalytic cleavage activity" evidence="12">
    <location>
        <position position="142"/>
    </location>
</feature>
<dbReference type="EMBL" id="DF238840">
    <property type="protein sequence ID" value="GAF26866.1"/>
    <property type="molecule type" value="Genomic_DNA"/>
</dbReference>